<dbReference type="InterPro" id="IPR050121">
    <property type="entry name" value="Cytochrome_P450_monoxygenase"/>
</dbReference>
<dbReference type="InterPro" id="IPR036396">
    <property type="entry name" value="Cyt_P450_sf"/>
</dbReference>
<sequence>MLGLKPCGPRWAGLLRAASSVSRPMSEVPGPTHWPLLGSLPDFLKRSGKLENPDVEAIHLSYYREFGNIYRLDLPVLGRHVVICDPREYLKVFQMEGKYPSGASQLAWPFMHYYKAAGNHTQVAIMSDGEPWREVRHQLAKDIFGPPAAKEYLPAITEAAKLASQCAAEYGDRFDDFVTRLSFDMFCALAVGKQPQTTNEKLADPADLQFVKDSIQGFSMAGQLMKEPYRKWFPGGKMANFMASMGAVQRRGTEVANELLDKLEAGQVEGLAANSYMAKLKRRGELSKEEIRDTLMALLAAGVDTTSVVLSWILLNLAQHPDKQQRLRDELSSVLQGGDLVEDAIGKLPYLKACIRESHRFTPSVLFGGPRKLPQTATFSGFEVPAGTLVLLNQTAFQRDPRLSPIQTFSLLSVGCPTRSPSAAPRVETRPSLTTGSSRRRLARARACAWERASPRWSSRRRPAGWCRTSAWSWRRGRPGA</sequence>
<gene>
    <name evidence="3" type="ORF">PGLA2088_LOCUS27926</name>
</gene>
<dbReference type="PRINTS" id="PR00385">
    <property type="entry name" value="P450"/>
</dbReference>
<dbReference type="Gene3D" id="1.10.630.10">
    <property type="entry name" value="Cytochrome P450"/>
    <property type="match status" value="1"/>
</dbReference>
<dbReference type="SUPFAM" id="SSF48264">
    <property type="entry name" value="Cytochrome P450"/>
    <property type="match status" value="1"/>
</dbReference>
<dbReference type="PANTHER" id="PTHR24305">
    <property type="entry name" value="CYTOCHROME P450"/>
    <property type="match status" value="1"/>
</dbReference>
<proteinExistence type="inferred from homology"/>
<name>A0A813K6T8_POLGL</name>
<dbReference type="GO" id="GO:0016705">
    <property type="term" value="F:oxidoreductase activity, acting on paired donors, with incorporation or reduction of molecular oxygen"/>
    <property type="evidence" value="ECO:0007669"/>
    <property type="project" value="InterPro"/>
</dbReference>
<dbReference type="EMBL" id="CAJNNW010027659">
    <property type="protein sequence ID" value="CAE8692544.1"/>
    <property type="molecule type" value="Genomic_DNA"/>
</dbReference>
<evidence type="ECO:0000256" key="2">
    <source>
        <dbReference type="SAM" id="MobiDB-lite"/>
    </source>
</evidence>
<evidence type="ECO:0000313" key="4">
    <source>
        <dbReference type="Proteomes" id="UP000626109"/>
    </source>
</evidence>
<dbReference type="GO" id="GO:0005506">
    <property type="term" value="F:iron ion binding"/>
    <property type="evidence" value="ECO:0007669"/>
    <property type="project" value="InterPro"/>
</dbReference>
<evidence type="ECO:0000313" key="3">
    <source>
        <dbReference type="EMBL" id="CAE8692544.1"/>
    </source>
</evidence>
<protein>
    <submittedName>
        <fullName evidence="3">Uncharacterized protein</fullName>
    </submittedName>
</protein>
<dbReference type="PRINTS" id="PR00463">
    <property type="entry name" value="EP450I"/>
</dbReference>
<feature type="region of interest" description="Disordered" evidence="2">
    <location>
        <begin position="419"/>
        <end position="440"/>
    </location>
</feature>
<dbReference type="PANTHER" id="PTHR24305:SF166">
    <property type="entry name" value="CYTOCHROME P450 12A4, MITOCHONDRIAL-RELATED"/>
    <property type="match status" value="1"/>
</dbReference>
<dbReference type="Proteomes" id="UP000626109">
    <property type="component" value="Unassembled WGS sequence"/>
</dbReference>
<dbReference type="GO" id="GO:0020037">
    <property type="term" value="F:heme binding"/>
    <property type="evidence" value="ECO:0007669"/>
    <property type="project" value="InterPro"/>
</dbReference>
<dbReference type="Pfam" id="PF00067">
    <property type="entry name" value="p450"/>
    <property type="match status" value="1"/>
</dbReference>
<dbReference type="InterPro" id="IPR001128">
    <property type="entry name" value="Cyt_P450"/>
</dbReference>
<dbReference type="GO" id="GO:0004497">
    <property type="term" value="F:monooxygenase activity"/>
    <property type="evidence" value="ECO:0007669"/>
    <property type="project" value="InterPro"/>
</dbReference>
<comment type="caution">
    <text evidence="3">The sequence shown here is derived from an EMBL/GenBank/DDBJ whole genome shotgun (WGS) entry which is preliminary data.</text>
</comment>
<evidence type="ECO:0000256" key="1">
    <source>
        <dbReference type="ARBA" id="ARBA00010617"/>
    </source>
</evidence>
<dbReference type="AlphaFoldDB" id="A0A813K6T8"/>
<comment type="similarity">
    <text evidence="1">Belongs to the cytochrome P450 family.</text>
</comment>
<reference evidence="3" key="1">
    <citation type="submission" date="2021-02" db="EMBL/GenBank/DDBJ databases">
        <authorList>
            <person name="Dougan E. K."/>
            <person name="Rhodes N."/>
            <person name="Thang M."/>
            <person name="Chan C."/>
        </authorList>
    </citation>
    <scope>NUCLEOTIDE SEQUENCE</scope>
</reference>
<organism evidence="3 4">
    <name type="scientific">Polarella glacialis</name>
    <name type="common">Dinoflagellate</name>
    <dbReference type="NCBI Taxonomy" id="89957"/>
    <lineage>
        <taxon>Eukaryota</taxon>
        <taxon>Sar</taxon>
        <taxon>Alveolata</taxon>
        <taxon>Dinophyceae</taxon>
        <taxon>Suessiales</taxon>
        <taxon>Suessiaceae</taxon>
        <taxon>Polarella</taxon>
    </lineage>
</organism>
<dbReference type="InterPro" id="IPR002401">
    <property type="entry name" value="Cyt_P450_E_grp-I"/>
</dbReference>
<accession>A0A813K6T8</accession>